<protein>
    <recommendedName>
        <fullName evidence="3">Tail assembly chaperone</fullName>
    </recommendedName>
</protein>
<dbReference type="Proteomes" id="UP000463946">
    <property type="component" value="Segment"/>
</dbReference>
<dbReference type="GeneID" id="60320892"/>
<accession>A0A6B9L787</accession>
<sequence length="138" mass="15860">MARVRARVEINEPALERESGAELRRFHRSLTRRIANQARADVPVRTGNLGRMMAEQQQVYTPFHVSGGVENNADYAAPVHEGSRPHRITARNAEALHFFWHGREVFRRSVWHPGTRSRPFLRNAARRVAGSDPRIRMS</sequence>
<dbReference type="KEGG" id="vg:60320892"/>
<evidence type="ECO:0000313" key="1">
    <source>
        <dbReference type="EMBL" id="QHB37330.1"/>
    </source>
</evidence>
<reference evidence="1 2" key="1">
    <citation type="submission" date="2019-12" db="EMBL/GenBank/DDBJ databases">
        <authorList>
            <person name="Lauer M.J."/>
            <person name="Curtus N.L."/>
            <person name="Garlena R.A."/>
            <person name="Russell D.A."/>
            <person name="Pope W.H."/>
            <person name="Jacobs-Sera D."/>
            <person name="Hatfull G.F."/>
        </authorList>
    </citation>
    <scope>NUCLEOTIDE SEQUENCE [LARGE SCALE GENOMIC DNA]</scope>
</reference>
<dbReference type="RefSeq" id="YP_009949487.1">
    <property type="nucleotide sequence ID" value="NC_051581.1"/>
</dbReference>
<proteinExistence type="predicted"/>
<name>A0A6B9L787_9CAUD</name>
<evidence type="ECO:0008006" key="3">
    <source>
        <dbReference type="Google" id="ProtNLM"/>
    </source>
</evidence>
<dbReference type="EMBL" id="MN813686">
    <property type="protein sequence ID" value="QHB37330.1"/>
    <property type="molecule type" value="Genomic_DNA"/>
</dbReference>
<keyword evidence="2" id="KW-1185">Reference proteome</keyword>
<gene>
    <name evidence="1" type="primary">28</name>
    <name evidence="1" type="ORF">PBI_BIRDSNEST_28</name>
</gene>
<evidence type="ECO:0000313" key="2">
    <source>
        <dbReference type="Proteomes" id="UP000463946"/>
    </source>
</evidence>
<organism evidence="1 2">
    <name type="scientific">Mycobacterium phage BirdsNest</name>
    <dbReference type="NCBI Taxonomy" id="2686231"/>
    <lineage>
        <taxon>Viruses</taxon>
        <taxon>Duplodnaviria</taxon>
        <taxon>Heunggongvirae</taxon>
        <taxon>Uroviricota</taxon>
        <taxon>Caudoviricetes</taxon>
        <taxon>Bclasvirinae</taxon>
        <taxon>Birdsnestvirus</taxon>
        <taxon>Birdsnestvirus birdsnest</taxon>
    </lineage>
</organism>